<dbReference type="RefSeq" id="WP_273909964.1">
    <property type="nucleotide sequence ID" value="NZ_JAMDGX010000020.1"/>
</dbReference>
<proteinExistence type="predicted"/>
<dbReference type="InterPro" id="IPR043129">
    <property type="entry name" value="ATPase_NBD"/>
</dbReference>
<dbReference type="SUPFAM" id="SSF53067">
    <property type="entry name" value="Actin-like ATPase domain"/>
    <property type="match status" value="1"/>
</dbReference>
<reference evidence="1 2" key="1">
    <citation type="submission" date="2022-05" db="EMBL/GenBank/DDBJ databases">
        <title>Novel Pseudomonas spp. Isolated from a Rainbow Trout Aquaculture Facility.</title>
        <authorList>
            <person name="Testerman T."/>
            <person name="Graf J."/>
        </authorList>
    </citation>
    <scope>NUCLEOTIDE SEQUENCE [LARGE SCALE GENOMIC DNA]</scope>
    <source>
        <strain evidence="1 2">ID681</strain>
    </source>
</reference>
<dbReference type="Gene3D" id="3.30.1490.300">
    <property type="match status" value="1"/>
</dbReference>
<organism evidence="1 2">
    <name type="scientific">Pseudomonas fontis</name>
    <dbReference type="NCBI Taxonomy" id="2942633"/>
    <lineage>
        <taxon>Bacteria</taxon>
        <taxon>Pseudomonadati</taxon>
        <taxon>Pseudomonadota</taxon>
        <taxon>Gammaproteobacteria</taxon>
        <taxon>Pseudomonadales</taxon>
        <taxon>Pseudomonadaceae</taxon>
        <taxon>Pseudomonas</taxon>
    </lineage>
</organism>
<sequence length="289" mass="30697">MLGRIGKDAGSLLGIEILPASVRLLQLARGRPRAWAVEALPPGALVDGQVINHEAVAAAVQRAFSRSGAVHRRAGVVLPASAVINKTVRLPAGLSAHEIDERLRREAEQVIPFALEEAALDYQVMGPCRDDAGALEVAFCACHQAAVDNLEAVLELAGLTARVVDLDSHALQRALAHSLHGWAAMVQVEADALVFHLLSPGQVGQRSEIRLAAGGVQVERLAEQIDRWLLADPAAVAERLWLCGAKAGEPGLAEQLQRRLGIPTQVFGQREGIAPELAVAYGLALRGDE</sequence>
<name>A0ABT5NRZ1_9PSED</name>
<gene>
    <name evidence="1" type="ORF">M5G11_10385</name>
</gene>
<protein>
    <submittedName>
        <fullName evidence="1">Pilus assembly protein PilM</fullName>
    </submittedName>
</protein>
<evidence type="ECO:0000313" key="1">
    <source>
        <dbReference type="EMBL" id="MDD0990943.1"/>
    </source>
</evidence>
<dbReference type="InterPro" id="IPR050696">
    <property type="entry name" value="FtsA/MreB"/>
</dbReference>
<dbReference type="PANTHER" id="PTHR32432:SF3">
    <property type="entry name" value="ETHANOLAMINE UTILIZATION PROTEIN EUTJ"/>
    <property type="match status" value="1"/>
</dbReference>
<evidence type="ECO:0000313" key="2">
    <source>
        <dbReference type="Proteomes" id="UP001148203"/>
    </source>
</evidence>
<dbReference type="InterPro" id="IPR005883">
    <property type="entry name" value="PilM"/>
</dbReference>
<accession>A0ABT5NRZ1</accession>
<dbReference type="PANTHER" id="PTHR32432">
    <property type="entry name" value="CELL DIVISION PROTEIN FTSA-RELATED"/>
    <property type="match status" value="1"/>
</dbReference>
<dbReference type="Proteomes" id="UP001148203">
    <property type="component" value="Unassembled WGS sequence"/>
</dbReference>
<comment type="caution">
    <text evidence="1">The sequence shown here is derived from an EMBL/GenBank/DDBJ whole genome shotgun (WGS) entry which is preliminary data.</text>
</comment>
<dbReference type="Gene3D" id="3.30.420.40">
    <property type="match status" value="2"/>
</dbReference>
<dbReference type="EMBL" id="JAMDGY010000024">
    <property type="protein sequence ID" value="MDD0990943.1"/>
    <property type="molecule type" value="Genomic_DNA"/>
</dbReference>
<dbReference type="Pfam" id="PF11104">
    <property type="entry name" value="PilM_2"/>
    <property type="match status" value="1"/>
</dbReference>
<keyword evidence="2" id="KW-1185">Reference proteome</keyword>